<evidence type="ECO:0000256" key="1">
    <source>
        <dbReference type="SAM" id="Coils"/>
    </source>
</evidence>
<sequence>MNLNHDHFQRDSDQVCDQRTLGLATPTYTPLAPTADLPSVADEEARALLEARIAELESLCNIHDRLAAKQGILSEDVALWEDKISALQTEVKEKDNLLAAQQQDLSVTRLEVLLLQSEVSTLTNALQENSAALVDTRKALEVKEREMAALSTEKTHQEAKLAETGRVLEALEDEYEQKRLELVEDAVGLQKKLALACETEASIQADFRKRLEEMSALEARNLELEASVLSVTEQLTTAQGDIVDLMARLATANSEIAVLVQERDAGVAKYETARDGLEAAQVSMETLEQELALARDSAAQNKTRTTNLTGVIALAEQDTASLREQLDVESGRALILAGEKDAAVAQLTTARKELDDATSQLHALSASSAEKDAAIDSLEGRVSSVQSHVADLASQLEQLEADKSALQLGAEELNGALAAKDAELAETNAALQVQQESASELERQLAVSVAKNVGLTSELSAKAGALELVRTQLEAAQGSLSDLYAQLDQSRLEAEDAGRAASAQITALDTSVQAAREQVTTLQARLESAEQGHEELADRFQQSTTNLATSQAALQLEEERAASLDMQVSAMVVEKETLVRRLAEWARTKAQDDETIGKLKHIVERHETFFKRQVAEISREATILLPASPPREANSL</sequence>
<evidence type="ECO:0000313" key="3">
    <source>
        <dbReference type="Proteomes" id="UP000008370"/>
    </source>
</evidence>
<dbReference type="InParanoid" id="K5X547"/>
<name>K5X547_PHACS</name>
<dbReference type="Proteomes" id="UP000008370">
    <property type="component" value="Unassembled WGS sequence"/>
</dbReference>
<dbReference type="GeneID" id="18907768"/>
<dbReference type="KEGG" id="pco:PHACADRAFT_116476"/>
<accession>K5X547</accession>
<reference evidence="2 3" key="1">
    <citation type="journal article" date="2012" name="BMC Genomics">
        <title>Comparative genomics of the white-rot fungi, Phanerochaete carnosa and P. chrysosporium, to elucidate the genetic basis of the distinct wood types they colonize.</title>
        <authorList>
            <person name="Suzuki H."/>
            <person name="MacDonald J."/>
            <person name="Syed K."/>
            <person name="Salamov A."/>
            <person name="Hori C."/>
            <person name="Aerts A."/>
            <person name="Henrissat B."/>
            <person name="Wiebenga A."/>
            <person name="vanKuyk P.A."/>
            <person name="Barry K."/>
            <person name="Lindquist E."/>
            <person name="LaButti K."/>
            <person name="Lapidus A."/>
            <person name="Lucas S."/>
            <person name="Coutinho P."/>
            <person name="Gong Y."/>
            <person name="Samejima M."/>
            <person name="Mahadevan R."/>
            <person name="Abou-Zaid M."/>
            <person name="de Vries R.P."/>
            <person name="Igarashi K."/>
            <person name="Yadav J.S."/>
            <person name="Grigoriev I.V."/>
            <person name="Master E.R."/>
        </authorList>
    </citation>
    <scope>NUCLEOTIDE SEQUENCE [LARGE SCALE GENOMIC DNA]</scope>
    <source>
        <strain evidence="2 3">HHB-10118-sp</strain>
    </source>
</reference>
<dbReference type="OrthoDB" id="2802198at2759"/>
<feature type="coiled-coil region" evidence="1">
    <location>
        <begin position="242"/>
        <end position="304"/>
    </location>
</feature>
<dbReference type="AlphaFoldDB" id="K5X547"/>
<gene>
    <name evidence="2" type="ORF">PHACADRAFT_116476</name>
</gene>
<feature type="coiled-coil region" evidence="1">
    <location>
        <begin position="512"/>
        <end position="539"/>
    </location>
</feature>
<organism evidence="2 3">
    <name type="scientific">Phanerochaete carnosa (strain HHB-10118-sp)</name>
    <name type="common">White-rot fungus</name>
    <name type="synonym">Peniophora carnosa</name>
    <dbReference type="NCBI Taxonomy" id="650164"/>
    <lineage>
        <taxon>Eukaryota</taxon>
        <taxon>Fungi</taxon>
        <taxon>Dikarya</taxon>
        <taxon>Basidiomycota</taxon>
        <taxon>Agaricomycotina</taxon>
        <taxon>Agaricomycetes</taxon>
        <taxon>Polyporales</taxon>
        <taxon>Phanerochaetaceae</taxon>
        <taxon>Phanerochaete</taxon>
    </lineage>
</organism>
<proteinExistence type="predicted"/>
<evidence type="ECO:0000313" key="2">
    <source>
        <dbReference type="EMBL" id="EKM57967.1"/>
    </source>
</evidence>
<keyword evidence="1" id="KW-0175">Coiled coil</keyword>
<dbReference type="EMBL" id="JH930470">
    <property type="protein sequence ID" value="EKM57967.1"/>
    <property type="molecule type" value="Genomic_DNA"/>
</dbReference>
<feature type="coiled-coil region" evidence="1">
    <location>
        <begin position="340"/>
        <end position="444"/>
    </location>
</feature>
<dbReference type="STRING" id="650164.K5X547"/>
<keyword evidence="3" id="KW-1185">Reference proteome</keyword>
<protein>
    <submittedName>
        <fullName evidence="2">Uncharacterized protein</fullName>
    </submittedName>
</protein>
<feature type="coiled-coil region" evidence="1">
    <location>
        <begin position="133"/>
        <end position="181"/>
    </location>
</feature>
<dbReference type="HOGENOM" id="CLU_430260_0_0_1"/>
<dbReference type="SUPFAM" id="SSF57997">
    <property type="entry name" value="Tropomyosin"/>
    <property type="match status" value="1"/>
</dbReference>
<dbReference type="RefSeq" id="XP_007393299.1">
    <property type="nucleotide sequence ID" value="XM_007393237.1"/>
</dbReference>